<accession>A0AAU9F0S2</accession>
<comment type="similarity">
    <text evidence="1 2">Belongs to the outer membrane factor (OMF) (TC 1.B.17) family.</text>
</comment>
<dbReference type="PROSITE" id="PS51257">
    <property type="entry name" value="PROKAR_LIPOPROTEIN"/>
    <property type="match status" value="1"/>
</dbReference>
<dbReference type="AlphaFoldDB" id="A0AAU9F0S2"/>
<keyword evidence="2" id="KW-0564">Palmitate</keyword>
<evidence type="ECO:0000256" key="1">
    <source>
        <dbReference type="ARBA" id="ARBA00007613"/>
    </source>
</evidence>
<proteinExistence type="inferred from homology"/>
<comment type="subcellular location">
    <subcellularLocation>
        <location evidence="2">Cell membrane</location>
        <topology evidence="2">Lipid-anchor</topology>
    </subcellularLocation>
</comment>
<dbReference type="PANTHER" id="PTHR30203">
    <property type="entry name" value="OUTER MEMBRANE CATION EFFLUX PROTEIN"/>
    <property type="match status" value="1"/>
</dbReference>
<keyword evidence="2" id="KW-0812">Transmembrane</keyword>
<dbReference type="InterPro" id="IPR010131">
    <property type="entry name" value="MdtP/NodT-like"/>
</dbReference>
<name>A0AAU9F0S2_9BACT</name>
<keyword evidence="2" id="KW-0449">Lipoprotein</keyword>
<dbReference type="Gene3D" id="2.20.200.10">
    <property type="entry name" value="Outer membrane efflux proteins (OEP)"/>
    <property type="match status" value="1"/>
</dbReference>
<feature type="signal peptide" evidence="2">
    <location>
        <begin position="1"/>
        <end position="21"/>
    </location>
</feature>
<dbReference type="KEGG" id="dmp:FAK_36920"/>
<dbReference type="InterPro" id="IPR003423">
    <property type="entry name" value="OMP_efflux"/>
</dbReference>
<reference evidence="4" key="1">
    <citation type="journal article" date="2023" name="Arch. Microbiol.">
        <title>Desulfoferula mesophilus gen. nov. sp. nov., a mesophilic sulfate-reducing bacterium isolated from a brackish lake sediment.</title>
        <authorList>
            <person name="Watanabe T."/>
            <person name="Yabe T."/>
            <person name="Tsuji J.M."/>
            <person name="Fukui M."/>
        </authorList>
    </citation>
    <scope>NUCLEOTIDE SEQUENCE [LARGE SCALE GENOMIC DNA]</scope>
    <source>
        <strain evidence="4">12FAK</strain>
    </source>
</reference>
<evidence type="ECO:0000313" key="3">
    <source>
        <dbReference type="EMBL" id="BEQ16626.1"/>
    </source>
</evidence>
<dbReference type="GO" id="GO:0015562">
    <property type="term" value="F:efflux transmembrane transporter activity"/>
    <property type="evidence" value="ECO:0007669"/>
    <property type="project" value="InterPro"/>
</dbReference>
<keyword evidence="2" id="KW-0472">Membrane</keyword>
<dbReference type="GO" id="GO:0005886">
    <property type="term" value="C:plasma membrane"/>
    <property type="evidence" value="ECO:0007669"/>
    <property type="project" value="UniProtKB-SubCell"/>
</dbReference>
<evidence type="ECO:0000313" key="4">
    <source>
        <dbReference type="Proteomes" id="UP001366166"/>
    </source>
</evidence>
<sequence>MPSRGPGRAALGLLAAGMLLAGACAPVGPNYTPPVTKAPDAWHSKMEDGLKPGSPQAAELARWWVNLGDPTLTGLINQAVAGNLNLKQAMARVRQARALRGVREAGLWPTVDAGALAQLHRDTASGDTGTIDQWYRAGFDAGWEIDVFGGVRRSIEASQAELEASQANLRDVLISLTAEVALNYVELRTYQNRRQTAQANLKSQENTYGFIRSRHEAGLVNRLALEQARYNLENTRSQIPNLTSGVEAAMNRLAVLLGQAPGKLSARLAAPAPVPVPPPSVAVGVPTEALRRRPDIRRAERLLAAETARVGVAEAELYPKFRLAGSIGLAAVNSGDFLTPGTSGVWSVLPSMSWRVFDGGAIRSRIAAQTALQEEFLLAYETTVLSALEEVENNLTGYAQEQMRRQSLRQAVDAAKEAEMLSQDLFGAGLINFDSVLDAQRSLLSFQDQLAISEGVVTARLIALYKALGGGWGALPPAPSPPAPKAPAKQ</sequence>
<dbReference type="RefSeq" id="WP_338602730.1">
    <property type="nucleotide sequence ID" value="NZ_AP028679.1"/>
</dbReference>
<dbReference type="Pfam" id="PF02321">
    <property type="entry name" value="OEP"/>
    <property type="match status" value="2"/>
</dbReference>
<dbReference type="SUPFAM" id="SSF56954">
    <property type="entry name" value="Outer membrane efflux proteins (OEP)"/>
    <property type="match status" value="1"/>
</dbReference>
<dbReference type="NCBIfam" id="TIGR01845">
    <property type="entry name" value="outer_NodT"/>
    <property type="match status" value="1"/>
</dbReference>
<feature type="chain" id="PRO_5043104336" description="RND transporter" evidence="2">
    <location>
        <begin position="22"/>
        <end position="490"/>
    </location>
</feature>
<keyword evidence="2" id="KW-1134">Transmembrane beta strand</keyword>
<dbReference type="Gene3D" id="1.20.1600.10">
    <property type="entry name" value="Outer membrane efflux proteins (OEP)"/>
    <property type="match status" value="1"/>
</dbReference>
<dbReference type="EMBL" id="AP028679">
    <property type="protein sequence ID" value="BEQ16626.1"/>
    <property type="molecule type" value="Genomic_DNA"/>
</dbReference>
<dbReference type="Proteomes" id="UP001366166">
    <property type="component" value="Chromosome"/>
</dbReference>
<gene>
    <name evidence="3" type="ORF">FAK_36920</name>
</gene>
<evidence type="ECO:0000256" key="2">
    <source>
        <dbReference type="RuleBase" id="RU362097"/>
    </source>
</evidence>
<organism evidence="3 4">
    <name type="scientific">Desulfoferula mesophila</name>
    <dbReference type="NCBI Taxonomy" id="3058419"/>
    <lineage>
        <taxon>Bacteria</taxon>
        <taxon>Pseudomonadati</taxon>
        <taxon>Thermodesulfobacteriota</taxon>
        <taxon>Desulfarculia</taxon>
        <taxon>Desulfarculales</taxon>
        <taxon>Desulfarculaceae</taxon>
        <taxon>Desulfoferula</taxon>
    </lineage>
</organism>
<protein>
    <recommendedName>
        <fullName evidence="5">RND transporter</fullName>
    </recommendedName>
</protein>
<keyword evidence="2" id="KW-0732">Signal</keyword>
<keyword evidence="4" id="KW-1185">Reference proteome</keyword>
<evidence type="ECO:0008006" key="5">
    <source>
        <dbReference type="Google" id="ProtNLM"/>
    </source>
</evidence>